<dbReference type="PROSITE" id="PS51932">
    <property type="entry name" value="BMV"/>
    <property type="match status" value="1"/>
</dbReference>
<dbReference type="Pfam" id="PF03319">
    <property type="entry name" value="EutN_CcmL"/>
    <property type="match status" value="1"/>
</dbReference>
<organism evidence="3 4">
    <name type="scientific">Parendozoicomonas haliclonae</name>
    <dbReference type="NCBI Taxonomy" id="1960125"/>
    <lineage>
        <taxon>Bacteria</taxon>
        <taxon>Pseudomonadati</taxon>
        <taxon>Pseudomonadota</taxon>
        <taxon>Gammaproteobacteria</taxon>
        <taxon>Oceanospirillales</taxon>
        <taxon>Endozoicomonadaceae</taxon>
        <taxon>Parendozoicomonas</taxon>
    </lineage>
</organism>
<dbReference type="GO" id="GO:0031469">
    <property type="term" value="C:bacterial microcompartment"/>
    <property type="evidence" value="ECO:0007669"/>
    <property type="project" value="UniProtKB-SubCell"/>
</dbReference>
<gene>
    <name evidence="3" type="primary">eutN</name>
    <name evidence="3" type="ORF">EHSB41UT_02898</name>
</gene>
<keyword evidence="4" id="KW-1185">Reference proteome</keyword>
<comment type="subcellular location">
    <subcellularLocation>
        <location evidence="1">Bacterial microcompartment</location>
    </subcellularLocation>
</comment>
<evidence type="ECO:0000313" key="3">
    <source>
        <dbReference type="EMBL" id="SMA48787.1"/>
    </source>
</evidence>
<dbReference type="SUPFAM" id="SSF159133">
    <property type="entry name" value="EutN/CcmL-like"/>
    <property type="match status" value="1"/>
</dbReference>
<dbReference type="PANTHER" id="PTHR36539">
    <property type="entry name" value="ETHANOLAMINE UTILIZATION PROTEIN EUTN"/>
    <property type="match status" value="1"/>
</dbReference>
<dbReference type="InterPro" id="IPR004992">
    <property type="entry name" value="EutN_CcmL"/>
</dbReference>
<name>A0A1X7ALI6_9GAMM</name>
<dbReference type="PANTHER" id="PTHR36539:SF2">
    <property type="entry name" value="ETHANOLAMINE UTILIZATION PROTEIN"/>
    <property type="match status" value="1"/>
</dbReference>
<proteinExistence type="predicted"/>
<evidence type="ECO:0000313" key="4">
    <source>
        <dbReference type="Proteomes" id="UP000196573"/>
    </source>
</evidence>
<dbReference type="AlphaFoldDB" id="A0A1X7ALI6"/>
<dbReference type="CDD" id="cd01614">
    <property type="entry name" value="EutN_CcmL"/>
    <property type="match status" value="1"/>
</dbReference>
<reference evidence="3 4" key="1">
    <citation type="submission" date="2017-03" db="EMBL/GenBank/DDBJ databases">
        <authorList>
            <person name="Afonso C.L."/>
            <person name="Miller P.J."/>
            <person name="Scott M.A."/>
            <person name="Spackman E."/>
            <person name="Goraichik I."/>
            <person name="Dimitrov K.M."/>
            <person name="Suarez D.L."/>
            <person name="Swayne D.E."/>
        </authorList>
    </citation>
    <scope>NUCLEOTIDE SEQUENCE [LARGE SCALE GENOMIC DNA]</scope>
    <source>
        <strain evidence="3">SB41UT1</strain>
    </source>
</reference>
<accession>A0A1X7ALI6</accession>
<sequence length="90" mass="9392">MLIGKVVGNVWATRKHQGLDGFKLMVVHILDAEGRESRDAKVAIDNVGAGFGDHVLLASGGAARMVCSDPKVPVDLAVVGIIDDLDIVSA</sequence>
<dbReference type="Gene3D" id="2.40.50.220">
    <property type="entry name" value="EutN/Ccml"/>
    <property type="match status" value="1"/>
</dbReference>
<dbReference type="Proteomes" id="UP000196573">
    <property type="component" value="Unassembled WGS sequence"/>
</dbReference>
<evidence type="ECO:0000256" key="1">
    <source>
        <dbReference type="ARBA" id="ARBA00024322"/>
    </source>
</evidence>
<dbReference type="OrthoDB" id="196195at2"/>
<protein>
    <submittedName>
        <fullName evidence="3">Ethanolamine utilization protein EutN</fullName>
    </submittedName>
</protein>
<dbReference type="InterPro" id="IPR036677">
    <property type="entry name" value="EutN_CcmL_sf"/>
</dbReference>
<keyword evidence="2" id="KW-1283">Bacterial microcompartment</keyword>
<dbReference type="EMBL" id="FWPT01000006">
    <property type="protein sequence ID" value="SMA48787.1"/>
    <property type="molecule type" value="Genomic_DNA"/>
</dbReference>
<dbReference type="RefSeq" id="WP_087111092.1">
    <property type="nucleotide sequence ID" value="NZ_CBCSCN010000006.1"/>
</dbReference>
<evidence type="ECO:0000256" key="2">
    <source>
        <dbReference type="ARBA" id="ARBA00024446"/>
    </source>
</evidence>